<name>A0A6C0HY78_9ZZZZ</name>
<proteinExistence type="predicted"/>
<protein>
    <submittedName>
        <fullName evidence="2">Uncharacterized protein</fullName>
    </submittedName>
</protein>
<sequence length="166" mass="19598">MENKNSDSHMLKMIKTLNPGKEYPSNLGKHWSEEEDKQLLDELSLLEELSEDVNIEIIAINHDRTVGGIRSRIRHIVNNLYSKNICIEEISRVTKMNIEDVQNVINKNQQNKKEFSLKKEKEKESEKEIKEMKMEIKELKTEIKEMKTSINELIEMMKAVYEFEDS</sequence>
<keyword evidence="1" id="KW-0175">Coiled coil</keyword>
<reference evidence="2" key="1">
    <citation type="journal article" date="2020" name="Nature">
        <title>Giant virus diversity and host interactions through global metagenomics.</title>
        <authorList>
            <person name="Schulz F."/>
            <person name="Roux S."/>
            <person name="Paez-Espino D."/>
            <person name="Jungbluth S."/>
            <person name="Walsh D.A."/>
            <person name="Denef V.J."/>
            <person name="McMahon K.D."/>
            <person name="Konstantinidis K.T."/>
            <person name="Eloe-Fadrosh E.A."/>
            <person name="Kyrpides N.C."/>
            <person name="Woyke T."/>
        </authorList>
    </citation>
    <scope>NUCLEOTIDE SEQUENCE</scope>
    <source>
        <strain evidence="2">GVMAG-M-3300023184-182</strain>
    </source>
</reference>
<accession>A0A6C0HY78</accession>
<evidence type="ECO:0000256" key="1">
    <source>
        <dbReference type="SAM" id="Coils"/>
    </source>
</evidence>
<evidence type="ECO:0000313" key="2">
    <source>
        <dbReference type="EMBL" id="QHT85731.1"/>
    </source>
</evidence>
<feature type="coiled-coil region" evidence="1">
    <location>
        <begin position="122"/>
        <end position="156"/>
    </location>
</feature>
<dbReference type="AlphaFoldDB" id="A0A6C0HY78"/>
<dbReference type="EMBL" id="MN740044">
    <property type="protein sequence ID" value="QHT85731.1"/>
    <property type="molecule type" value="Genomic_DNA"/>
</dbReference>
<organism evidence="2">
    <name type="scientific">viral metagenome</name>
    <dbReference type="NCBI Taxonomy" id="1070528"/>
    <lineage>
        <taxon>unclassified sequences</taxon>
        <taxon>metagenomes</taxon>
        <taxon>organismal metagenomes</taxon>
    </lineage>
</organism>